<comment type="subcellular location">
    <subcellularLocation>
        <location evidence="1">Early endosome membrane</location>
        <topology evidence="1">Peripheral membrane protein</topology>
        <orientation evidence="1">Cytoplasmic side</orientation>
    </subcellularLocation>
</comment>
<dbReference type="GO" id="GO:0007165">
    <property type="term" value="P:signal transduction"/>
    <property type="evidence" value="ECO:0007669"/>
    <property type="project" value="TreeGrafter"/>
</dbReference>
<feature type="region of interest" description="Disordered" evidence="9">
    <location>
        <begin position="108"/>
        <end position="132"/>
    </location>
</feature>
<evidence type="ECO:0000256" key="3">
    <source>
        <dbReference type="ARBA" id="ARBA00022443"/>
    </source>
</evidence>
<dbReference type="PROSITE" id="PS50179">
    <property type="entry name" value="VHS"/>
    <property type="match status" value="1"/>
</dbReference>
<feature type="compositionally biased region" description="Low complexity" evidence="9">
    <location>
        <begin position="116"/>
        <end position="128"/>
    </location>
</feature>
<dbReference type="InterPro" id="IPR003903">
    <property type="entry name" value="UIM_dom"/>
</dbReference>
<dbReference type="PROSITE" id="PS50002">
    <property type="entry name" value="SH3"/>
    <property type="match status" value="1"/>
</dbReference>
<sequence>MAKGDRECEATVPPIFYTLLPKSSQSTQLLIIKRIYSKMGLVAILVTAPLVHFEAQTSLLSNFVFQAHPKVSEKLKTLMVEWSEEFQKDPQCSLISATIRSLKEEGVTFPAPGSQASTSAAKNGSSASKSKEDEDIAKAIELSLQEQKQQQLETKSLYPPAETAPNPPSLRKVRALYDFEAVEDNELTFKSGEIIFVLDDSDANWWKGENHRGVGLFPSNFVTSDLSVEPEAAAVDKISVPEDPAEEIKKAEPEPVYIDEDKMDKTLQVLQSIDPTDLKLDSPDLLNSEDICQQMGPMIDEKLEEIDRKHSELSELNVKVLEALELYNKLMNESPMYSTYSKLQPPAQFPATSSGLSVQVSVPGICTFPAVKQSQQSGIASARNWDLCTGTEGFAWPLLKIPADPFHNSLLAVGIGCCSSLVGFLL</sequence>
<dbReference type="InterPro" id="IPR036028">
    <property type="entry name" value="SH3-like_dom_sf"/>
</dbReference>
<dbReference type="FunFam" id="1.20.5.1940:FF:000002">
    <property type="entry name" value="Signal transducing adapter molecule 1"/>
    <property type="match status" value="1"/>
</dbReference>
<evidence type="ECO:0000256" key="8">
    <source>
        <dbReference type="SAM" id="Coils"/>
    </source>
</evidence>
<feature type="domain" description="VHS" evidence="11">
    <location>
        <begin position="66"/>
        <end position="110"/>
    </location>
</feature>
<evidence type="ECO:0000259" key="10">
    <source>
        <dbReference type="PROSITE" id="PS50002"/>
    </source>
</evidence>
<dbReference type="Gene3D" id="1.25.40.90">
    <property type="match status" value="1"/>
</dbReference>
<dbReference type="PRINTS" id="PR00452">
    <property type="entry name" value="SH3DOMAIN"/>
</dbReference>
<evidence type="ECO:0000256" key="7">
    <source>
        <dbReference type="PROSITE-ProRule" id="PRU00192"/>
    </source>
</evidence>
<dbReference type="Gene3D" id="2.30.30.40">
    <property type="entry name" value="SH3 Domains"/>
    <property type="match status" value="1"/>
</dbReference>
<keyword evidence="3 7" id="KW-0728">SH3 domain</keyword>
<dbReference type="PROSITE" id="PS50330">
    <property type="entry name" value="UIM"/>
    <property type="match status" value="1"/>
</dbReference>
<accession>A0A8D2MPB6</accession>
<dbReference type="PANTHER" id="PTHR45929:SF1">
    <property type="entry name" value="HEMATOPOIETIC LINEAGE CELL-SPECIFIC PROTEIN-RELATED"/>
    <property type="match status" value="1"/>
</dbReference>
<dbReference type="Proteomes" id="UP000694413">
    <property type="component" value="Unassembled WGS sequence"/>
</dbReference>
<dbReference type="GO" id="GO:0035091">
    <property type="term" value="F:phosphatidylinositol binding"/>
    <property type="evidence" value="ECO:0007669"/>
    <property type="project" value="InterPro"/>
</dbReference>
<keyword evidence="6" id="KW-0653">Protein transport</keyword>
<dbReference type="FunFam" id="2.30.30.40:FF:000086">
    <property type="entry name" value="signal transducing adapter molecule 2"/>
    <property type="match status" value="1"/>
</dbReference>
<dbReference type="PANTHER" id="PTHR45929">
    <property type="entry name" value="JAK PATHWAY SIGNAL TRANSDUCTION ADAPTOR MOLECULE"/>
    <property type="match status" value="1"/>
</dbReference>
<proteinExistence type="inferred from homology"/>
<reference evidence="12" key="2">
    <citation type="submission" date="2025-09" db="UniProtKB">
        <authorList>
            <consortium name="Ensembl"/>
        </authorList>
    </citation>
    <scope>IDENTIFICATION</scope>
</reference>
<dbReference type="AlphaFoldDB" id="A0A8D2MPB6"/>
<dbReference type="InterPro" id="IPR050670">
    <property type="entry name" value="STAM"/>
</dbReference>
<evidence type="ECO:0000256" key="5">
    <source>
        <dbReference type="ARBA" id="ARBA00022753"/>
    </source>
</evidence>
<dbReference type="Pfam" id="PF02809">
    <property type="entry name" value="UIM"/>
    <property type="match status" value="1"/>
</dbReference>
<feature type="domain" description="SH3" evidence="10">
    <location>
        <begin position="168"/>
        <end position="227"/>
    </location>
</feature>
<evidence type="ECO:0000313" key="13">
    <source>
        <dbReference type="Proteomes" id="UP000694413"/>
    </source>
</evidence>
<dbReference type="InterPro" id="IPR001452">
    <property type="entry name" value="SH3_domain"/>
</dbReference>
<dbReference type="GO" id="GO:0015031">
    <property type="term" value="P:protein transport"/>
    <property type="evidence" value="ECO:0007669"/>
    <property type="project" value="UniProtKB-KW"/>
</dbReference>
<dbReference type="Ensembl" id="ENSZALT00000014673.1">
    <property type="protein sequence ID" value="ENSZALP00000010605.1"/>
    <property type="gene ID" value="ENSZALG00000008967.1"/>
</dbReference>
<name>A0A8D2MPB6_ZONAL</name>
<dbReference type="GO" id="GO:0043130">
    <property type="term" value="F:ubiquitin binding"/>
    <property type="evidence" value="ECO:0007669"/>
    <property type="project" value="InterPro"/>
</dbReference>
<evidence type="ECO:0000256" key="2">
    <source>
        <dbReference type="ARBA" id="ARBA00009666"/>
    </source>
</evidence>
<dbReference type="GO" id="GO:0031901">
    <property type="term" value="C:early endosome membrane"/>
    <property type="evidence" value="ECO:0007669"/>
    <property type="project" value="UniProtKB-SubCell"/>
</dbReference>
<keyword evidence="8" id="KW-0175">Coiled coil</keyword>
<evidence type="ECO:0000313" key="12">
    <source>
        <dbReference type="Ensembl" id="ENSZALP00000010605.1"/>
    </source>
</evidence>
<evidence type="ECO:0000259" key="11">
    <source>
        <dbReference type="PROSITE" id="PS50179"/>
    </source>
</evidence>
<dbReference type="Gene3D" id="1.20.5.1940">
    <property type="match status" value="1"/>
</dbReference>
<dbReference type="SUPFAM" id="SSF50044">
    <property type="entry name" value="SH3-domain"/>
    <property type="match status" value="1"/>
</dbReference>
<keyword evidence="13" id="KW-1185">Reference proteome</keyword>
<protein>
    <recommendedName>
        <fullName evidence="14">Signal transducing adaptor molecule (SH3 domain and ITAM motif) 2</fullName>
    </recommendedName>
</protein>
<evidence type="ECO:0000256" key="6">
    <source>
        <dbReference type="ARBA" id="ARBA00022927"/>
    </source>
</evidence>
<dbReference type="SMART" id="SM00726">
    <property type="entry name" value="UIM"/>
    <property type="match status" value="1"/>
</dbReference>
<reference evidence="12" key="1">
    <citation type="submission" date="2025-08" db="UniProtKB">
        <authorList>
            <consortium name="Ensembl"/>
        </authorList>
    </citation>
    <scope>IDENTIFICATION</scope>
</reference>
<dbReference type="InterPro" id="IPR035675">
    <property type="entry name" value="STAM2_SH3"/>
</dbReference>
<organism evidence="12 13">
    <name type="scientific">Zonotrichia albicollis</name>
    <name type="common">White-throated sparrow</name>
    <name type="synonym">Fringilla albicollis</name>
    <dbReference type="NCBI Taxonomy" id="44394"/>
    <lineage>
        <taxon>Eukaryota</taxon>
        <taxon>Metazoa</taxon>
        <taxon>Chordata</taxon>
        <taxon>Craniata</taxon>
        <taxon>Vertebrata</taxon>
        <taxon>Euteleostomi</taxon>
        <taxon>Archelosauria</taxon>
        <taxon>Archosauria</taxon>
        <taxon>Dinosauria</taxon>
        <taxon>Saurischia</taxon>
        <taxon>Theropoda</taxon>
        <taxon>Coelurosauria</taxon>
        <taxon>Aves</taxon>
        <taxon>Neognathae</taxon>
        <taxon>Neoaves</taxon>
        <taxon>Telluraves</taxon>
        <taxon>Australaves</taxon>
        <taxon>Passeriformes</taxon>
        <taxon>Passerellidae</taxon>
        <taxon>Zonotrichia</taxon>
    </lineage>
</organism>
<dbReference type="CDD" id="cd21390">
    <property type="entry name" value="GAT_STAM2"/>
    <property type="match status" value="1"/>
</dbReference>
<feature type="coiled-coil region" evidence="8">
    <location>
        <begin position="299"/>
        <end position="333"/>
    </location>
</feature>
<dbReference type="SUPFAM" id="SSF48464">
    <property type="entry name" value="ENTH/VHS domain"/>
    <property type="match status" value="1"/>
</dbReference>
<evidence type="ECO:0000256" key="9">
    <source>
        <dbReference type="SAM" id="MobiDB-lite"/>
    </source>
</evidence>
<comment type="similarity">
    <text evidence="2">Belongs to the STAM family.</text>
</comment>
<keyword evidence="5" id="KW-0967">Endosome</keyword>
<dbReference type="Pfam" id="PF00018">
    <property type="entry name" value="SH3_1"/>
    <property type="match status" value="1"/>
</dbReference>
<dbReference type="InterPro" id="IPR002014">
    <property type="entry name" value="VHS_dom"/>
</dbReference>
<dbReference type="PRINTS" id="PR00499">
    <property type="entry name" value="P67PHOX"/>
</dbReference>
<dbReference type="CDD" id="cd11963">
    <property type="entry name" value="SH3_STAM2"/>
    <property type="match status" value="1"/>
</dbReference>
<evidence type="ECO:0008006" key="14">
    <source>
        <dbReference type="Google" id="ProtNLM"/>
    </source>
</evidence>
<dbReference type="SMART" id="SM00326">
    <property type="entry name" value="SH3"/>
    <property type="match status" value="1"/>
</dbReference>
<keyword evidence="4" id="KW-0813">Transport</keyword>
<evidence type="ECO:0000256" key="1">
    <source>
        <dbReference type="ARBA" id="ARBA00004469"/>
    </source>
</evidence>
<dbReference type="GO" id="GO:0030139">
    <property type="term" value="C:endocytic vesicle"/>
    <property type="evidence" value="ECO:0007669"/>
    <property type="project" value="TreeGrafter"/>
</dbReference>
<dbReference type="InterPro" id="IPR008942">
    <property type="entry name" value="ENTH_VHS"/>
</dbReference>
<evidence type="ECO:0000256" key="4">
    <source>
        <dbReference type="ARBA" id="ARBA00022448"/>
    </source>
</evidence>